<dbReference type="InterPro" id="IPR006665">
    <property type="entry name" value="OmpA-like"/>
</dbReference>
<dbReference type="InterPro" id="IPR036737">
    <property type="entry name" value="OmpA-like_sf"/>
</dbReference>
<dbReference type="Pfam" id="PF00691">
    <property type="entry name" value="OmpA"/>
    <property type="match status" value="1"/>
</dbReference>
<dbReference type="CDD" id="cd07185">
    <property type="entry name" value="OmpA_C-like"/>
    <property type="match status" value="1"/>
</dbReference>
<keyword evidence="6" id="KW-1185">Reference proteome</keyword>
<feature type="coiled-coil region" evidence="2">
    <location>
        <begin position="55"/>
        <end position="82"/>
    </location>
</feature>
<accession>A0A517P8Z6</accession>
<feature type="coiled-coil region" evidence="2">
    <location>
        <begin position="118"/>
        <end position="145"/>
    </location>
</feature>
<keyword evidence="2" id="KW-0175">Coiled coil</keyword>
<dbReference type="Gene3D" id="3.30.1330.60">
    <property type="entry name" value="OmpA-like domain"/>
    <property type="match status" value="1"/>
</dbReference>
<gene>
    <name evidence="5" type="primary">yiaD</name>
    <name evidence="5" type="ORF">CA12_19450</name>
</gene>
<reference evidence="5 6" key="1">
    <citation type="submission" date="2019-02" db="EMBL/GenBank/DDBJ databases">
        <title>Deep-cultivation of Planctomycetes and their phenomic and genomic characterization uncovers novel biology.</title>
        <authorList>
            <person name="Wiegand S."/>
            <person name="Jogler M."/>
            <person name="Boedeker C."/>
            <person name="Pinto D."/>
            <person name="Vollmers J."/>
            <person name="Rivas-Marin E."/>
            <person name="Kohn T."/>
            <person name="Peeters S.H."/>
            <person name="Heuer A."/>
            <person name="Rast P."/>
            <person name="Oberbeckmann S."/>
            <person name="Bunk B."/>
            <person name="Jeske O."/>
            <person name="Meyerdierks A."/>
            <person name="Storesund J.E."/>
            <person name="Kallscheuer N."/>
            <person name="Luecker S."/>
            <person name="Lage O.M."/>
            <person name="Pohl T."/>
            <person name="Merkel B.J."/>
            <person name="Hornburger P."/>
            <person name="Mueller R.-W."/>
            <person name="Bruemmer F."/>
            <person name="Labrenz M."/>
            <person name="Spormann A.M."/>
            <person name="Op den Camp H."/>
            <person name="Overmann J."/>
            <person name="Amann R."/>
            <person name="Jetten M.S.M."/>
            <person name="Mascher T."/>
            <person name="Medema M.H."/>
            <person name="Devos D.P."/>
            <person name="Kaster A.-K."/>
            <person name="Ovreas L."/>
            <person name="Rohde M."/>
            <person name="Galperin M.Y."/>
            <person name="Jogler C."/>
        </authorList>
    </citation>
    <scope>NUCLEOTIDE SEQUENCE [LARGE SCALE GENOMIC DNA]</scope>
    <source>
        <strain evidence="5 6">CA12</strain>
    </source>
</reference>
<sequence>MTPTATPADSRLSPAVTPGRESPRRLPRRMRWGLGALLIAALVPVGCDVVPRNRLVETRQTAAALREEVLTAEAERDSLAAQYDSAVAMAEQERAARLAAAQERDALMANVEMTERHAAKLQAGLDIANRRLENLSGERGELQGKYINLLRDVGGGDSPLSSSATARFEELASRYPDFDFDPLTGISKFGPHVLFESGKAELNPGAVPLLREFAEIMSSPEAKDLNILIVGHTDDERIAGGATREKHPTNWHLSTNRANEVATTLSAAGLAESRMGVAGYSKYQPVVRNRDDSNRAMNRRVEIYVLAPEVKVAGAMFPTRL</sequence>
<dbReference type="Proteomes" id="UP000318741">
    <property type="component" value="Chromosome"/>
</dbReference>
<protein>
    <submittedName>
        <fullName evidence="5">Putative lipoprotein YiaD</fullName>
    </submittedName>
</protein>
<dbReference type="SUPFAM" id="SSF103088">
    <property type="entry name" value="OmpA-like"/>
    <property type="match status" value="1"/>
</dbReference>
<evidence type="ECO:0000313" key="6">
    <source>
        <dbReference type="Proteomes" id="UP000318741"/>
    </source>
</evidence>
<evidence type="ECO:0000313" key="5">
    <source>
        <dbReference type="EMBL" id="QDT15850.1"/>
    </source>
</evidence>
<evidence type="ECO:0000259" key="4">
    <source>
        <dbReference type="PROSITE" id="PS51123"/>
    </source>
</evidence>
<keyword evidence="5" id="KW-0449">Lipoprotein</keyword>
<dbReference type="InterPro" id="IPR050330">
    <property type="entry name" value="Bact_OuterMem_StrucFunc"/>
</dbReference>
<dbReference type="GO" id="GO:0016020">
    <property type="term" value="C:membrane"/>
    <property type="evidence" value="ECO:0007669"/>
    <property type="project" value="UniProtKB-UniRule"/>
</dbReference>
<feature type="domain" description="OmpA-like" evidence="4">
    <location>
        <begin position="182"/>
        <end position="309"/>
    </location>
</feature>
<dbReference type="PANTHER" id="PTHR30329:SF20">
    <property type="entry name" value="EXPORTED PROTEIN"/>
    <property type="match status" value="1"/>
</dbReference>
<evidence type="ECO:0000256" key="1">
    <source>
        <dbReference type="PROSITE-ProRule" id="PRU00473"/>
    </source>
</evidence>
<evidence type="ECO:0000256" key="3">
    <source>
        <dbReference type="SAM" id="MobiDB-lite"/>
    </source>
</evidence>
<evidence type="ECO:0000256" key="2">
    <source>
        <dbReference type="SAM" id="Coils"/>
    </source>
</evidence>
<dbReference type="AlphaFoldDB" id="A0A517P8Z6"/>
<dbReference type="PROSITE" id="PS51123">
    <property type="entry name" value="OMPA_2"/>
    <property type="match status" value="1"/>
</dbReference>
<dbReference type="EMBL" id="CP036265">
    <property type="protein sequence ID" value="QDT15850.1"/>
    <property type="molecule type" value="Genomic_DNA"/>
</dbReference>
<dbReference type="PANTHER" id="PTHR30329">
    <property type="entry name" value="STATOR ELEMENT OF FLAGELLAR MOTOR COMPLEX"/>
    <property type="match status" value="1"/>
</dbReference>
<proteinExistence type="predicted"/>
<dbReference type="KEGG" id="acaf:CA12_19450"/>
<name>A0A517P8Z6_9PLAN</name>
<keyword evidence="1" id="KW-0472">Membrane</keyword>
<feature type="region of interest" description="Disordered" evidence="3">
    <location>
        <begin position="1"/>
        <end position="27"/>
    </location>
</feature>
<organism evidence="5 6">
    <name type="scientific">Alienimonas californiensis</name>
    <dbReference type="NCBI Taxonomy" id="2527989"/>
    <lineage>
        <taxon>Bacteria</taxon>
        <taxon>Pseudomonadati</taxon>
        <taxon>Planctomycetota</taxon>
        <taxon>Planctomycetia</taxon>
        <taxon>Planctomycetales</taxon>
        <taxon>Planctomycetaceae</taxon>
        <taxon>Alienimonas</taxon>
    </lineage>
</organism>